<evidence type="ECO:0000256" key="4">
    <source>
        <dbReference type="ARBA" id="ARBA00023136"/>
    </source>
</evidence>
<proteinExistence type="predicted"/>
<evidence type="ECO:0000313" key="7">
    <source>
        <dbReference type="EMBL" id="KOF91266.1"/>
    </source>
</evidence>
<keyword evidence="3 5" id="KW-1133">Transmembrane helix</keyword>
<dbReference type="PROSITE" id="PS50262">
    <property type="entry name" value="G_PROTEIN_RECEP_F1_2"/>
    <property type="match status" value="1"/>
</dbReference>
<feature type="transmembrane region" description="Helical" evidence="5">
    <location>
        <begin position="61"/>
        <end position="83"/>
    </location>
</feature>
<sequence>MEGDQVSYDYMNGTETVEIISFSWMNISSSVAAIVIFLLSALLTTAIFLDRKAYEKTRAFLLLNYMFNYTLFALFFYFHNVHIHIFTDLPQSTCLFIIILTSVTNDAALYFILPICCDFIVKYFKPSKYESHSFLHIQIILTVVLWVFIWIEDLILLLAASEYESEHCVIFLHFVSLCIYSGTVILYIITMLVFVGLFIYIAVKSKECENIESRLITLIIVVTFIVLSCIVEIIFLIGIYANIKNPVYYLPFLLNMIRFVVVPFLLLFDATIRQSIRKLCSAKCKKPTSPVSHELTTELN</sequence>
<accession>A0A0L8HPW3</accession>
<dbReference type="Gene3D" id="1.20.1070.10">
    <property type="entry name" value="Rhodopsin 7-helix transmembrane proteins"/>
    <property type="match status" value="1"/>
</dbReference>
<feature type="transmembrane region" description="Helical" evidence="5">
    <location>
        <begin position="215"/>
        <end position="241"/>
    </location>
</feature>
<keyword evidence="2 5" id="KW-0812">Transmembrane</keyword>
<feature type="transmembrane region" description="Helical" evidence="5">
    <location>
        <begin position="247"/>
        <end position="268"/>
    </location>
</feature>
<evidence type="ECO:0000256" key="3">
    <source>
        <dbReference type="ARBA" id="ARBA00022989"/>
    </source>
</evidence>
<organism evidence="7">
    <name type="scientific">Octopus bimaculoides</name>
    <name type="common">California two-spotted octopus</name>
    <dbReference type="NCBI Taxonomy" id="37653"/>
    <lineage>
        <taxon>Eukaryota</taxon>
        <taxon>Metazoa</taxon>
        <taxon>Spiralia</taxon>
        <taxon>Lophotrochozoa</taxon>
        <taxon>Mollusca</taxon>
        <taxon>Cephalopoda</taxon>
        <taxon>Coleoidea</taxon>
        <taxon>Octopodiformes</taxon>
        <taxon>Octopoda</taxon>
        <taxon>Incirrata</taxon>
        <taxon>Octopodidae</taxon>
        <taxon>Octopus</taxon>
    </lineage>
</organism>
<feature type="transmembrane region" description="Helical" evidence="5">
    <location>
        <begin position="95"/>
        <end position="121"/>
    </location>
</feature>
<evidence type="ECO:0000256" key="2">
    <source>
        <dbReference type="ARBA" id="ARBA00022692"/>
    </source>
</evidence>
<dbReference type="GO" id="GO:0016020">
    <property type="term" value="C:membrane"/>
    <property type="evidence" value="ECO:0007669"/>
    <property type="project" value="UniProtKB-SubCell"/>
</dbReference>
<feature type="transmembrane region" description="Helical" evidence="5">
    <location>
        <begin position="133"/>
        <end position="151"/>
    </location>
</feature>
<reference evidence="7" key="1">
    <citation type="submission" date="2015-07" db="EMBL/GenBank/DDBJ databases">
        <title>MeaNS - Measles Nucleotide Surveillance Program.</title>
        <authorList>
            <person name="Tran T."/>
            <person name="Druce J."/>
        </authorList>
    </citation>
    <scope>NUCLEOTIDE SEQUENCE</scope>
    <source>
        <strain evidence="7">UCB-OBI-ISO-001</strain>
        <tissue evidence="7">Gonad</tissue>
    </source>
</reference>
<comment type="subcellular location">
    <subcellularLocation>
        <location evidence="1">Membrane</location>
    </subcellularLocation>
</comment>
<feature type="transmembrane region" description="Helical" evidence="5">
    <location>
        <begin position="31"/>
        <end position="49"/>
    </location>
</feature>
<protein>
    <recommendedName>
        <fullName evidence="6">G-protein coupled receptors family 1 profile domain-containing protein</fullName>
    </recommendedName>
</protein>
<dbReference type="AlphaFoldDB" id="A0A0L8HPW3"/>
<evidence type="ECO:0000259" key="6">
    <source>
        <dbReference type="PROSITE" id="PS50262"/>
    </source>
</evidence>
<name>A0A0L8HPW3_OCTBM</name>
<dbReference type="OrthoDB" id="10291447at2759"/>
<dbReference type="InterPro" id="IPR017452">
    <property type="entry name" value="GPCR_Rhodpsn_7TM"/>
</dbReference>
<keyword evidence="4 5" id="KW-0472">Membrane</keyword>
<evidence type="ECO:0000256" key="1">
    <source>
        <dbReference type="ARBA" id="ARBA00004370"/>
    </source>
</evidence>
<gene>
    <name evidence="7" type="ORF">OCBIM_22009299mg</name>
</gene>
<dbReference type="EMBL" id="KQ417581">
    <property type="protein sequence ID" value="KOF91266.1"/>
    <property type="molecule type" value="Genomic_DNA"/>
</dbReference>
<feature type="domain" description="G-protein coupled receptors family 1 profile" evidence="6">
    <location>
        <begin position="39"/>
        <end position="266"/>
    </location>
</feature>
<evidence type="ECO:0000256" key="5">
    <source>
        <dbReference type="SAM" id="Phobius"/>
    </source>
</evidence>
<feature type="transmembrane region" description="Helical" evidence="5">
    <location>
        <begin position="171"/>
        <end position="203"/>
    </location>
</feature>